<reference evidence="1 2" key="1">
    <citation type="journal article" date="2019" name="Genome Biol. Evol.">
        <title>Insights into the evolution of the New World diploid cottons (Gossypium, subgenus Houzingenia) based on genome sequencing.</title>
        <authorList>
            <person name="Grover C.E."/>
            <person name="Arick M.A. 2nd"/>
            <person name="Thrash A."/>
            <person name="Conover J.L."/>
            <person name="Sanders W.S."/>
            <person name="Peterson D.G."/>
            <person name="Frelichowski J.E."/>
            <person name="Scheffler J.A."/>
            <person name="Scheffler B.E."/>
            <person name="Wendel J.F."/>
        </authorList>
    </citation>
    <scope>NUCLEOTIDE SEQUENCE [LARGE SCALE GENOMIC DNA]</scope>
    <source>
        <strain evidence="1">185</strain>
        <tissue evidence="1">Leaf</tissue>
    </source>
</reference>
<dbReference type="AlphaFoldDB" id="A0A7J8XZQ9"/>
<comment type="caution">
    <text evidence="1">The sequence shown here is derived from an EMBL/GenBank/DDBJ whole genome shotgun (WGS) entry which is preliminary data.</text>
</comment>
<protein>
    <submittedName>
        <fullName evidence="1">Uncharacterized protein</fullName>
    </submittedName>
</protein>
<proteinExistence type="predicted"/>
<sequence length="53" mass="5948">MSNQEAVDIAKKFKYPQKGLKQLIAEGDERDGLAEFGTLRIEVLRLVRMAAAK</sequence>
<dbReference type="Proteomes" id="UP000593577">
    <property type="component" value="Unassembled WGS sequence"/>
</dbReference>
<accession>A0A7J8XZQ9</accession>
<evidence type="ECO:0000313" key="1">
    <source>
        <dbReference type="EMBL" id="MBA0692560.1"/>
    </source>
</evidence>
<keyword evidence="2" id="KW-1185">Reference proteome</keyword>
<gene>
    <name evidence="1" type="ORF">Goari_010112</name>
</gene>
<feature type="non-terminal residue" evidence="1">
    <location>
        <position position="1"/>
    </location>
</feature>
<name>A0A7J8XZQ9_GOSAI</name>
<dbReference type="EMBL" id="JABFAA010000009">
    <property type="protein sequence ID" value="MBA0692560.1"/>
    <property type="molecule type" value="Genomic_DNA"/>
</dbReference>
<organism evidence="1 2">
    <name type="scientific">Gossypium aridum</name>
    <name type="common">American cotton</name>
    <name type="synonym">Erioxylum aridum</name>
    <dbReference type="NCBI Taxonomy" id="34290"/>
    <lineage>
        <taxon>Eukaryota</taxon>
        <taxon>Viridiplantae</taxon>
        <taxon>Streptophyta</taxon>
        <taxon>Embryophyta</taxon>
        <taxon>Tracheophyta</taxon>
        <taxon>Spermatophyta</taxon>
        <taxon>Magnoliopsida</taxon>
        <taxon>eudicotyledons</taxon>
        <taxon>Gunneridae</taxon>
        <taxon>Pentapetalae</taxon>
        <taxon>rosids</taxon>
        <taxon>malvids</taxon>
        <taxon>Malvales</taxon>
        <taxon>Malvaceae</taxon>
        <taxon>Malvoideae</taxon>
        <taxon>Gossypium</taxon>
    </lineage>
</organism>
<evidence type="ECO:0000313" key="2">
    <source>
        <dbReference type="Proteomes" id="UP000593577"/>
    </source>
</evidence>